<dbReference type="InterPro" id="IPR001584">
    <property type="entry name" value="Integrase_cat-core"/>
</dbReference>
<dbReference type="Proteomes" id="UP000587800">
    <property type="component" value="Unassembled WGS sequence"/>
</dbReference>
<accession>A0ABR6SXN0</accession>
<evidence type="ECO:0000313" key="2">
    <source>
        <dbReference type="EMBL" id="MBC1510369.1"/>
    </source>
</evidence>
<proteinExistence type="predicted"/>
<gene>
    <name evidence="2" type="ORF">HCJ59_10790</name>
</gene>
<protein>
    <submittedName>
        <fullName evidence="2">IS3 family transposase</fullName>
    </submittedName>
</protein>
<evidence type="ECO:0000259" key="1">
    <source>
        <dbReference type="Pfam" id="PF13333"/>
    </source>
</evidence>
<feature type="domain" description="Integrase catalytic" evidence="1">
    <location>
        <begin position="2"/>
        <end position="23"/>
    </location>
</feature>
<keyword evidence="3" id="KW-1185">Reference proteome</keyword>
<dbReference type="EMBL" id="JAASUB010000012">
    <property type="protein sequence ID" value="MBC1510369.1"/>
    <property type="molecule type" value="Genomic_DNA"/>
</dbReference>
<dbReference type="Pfam" id="PF13333">
    <property type="entry name" value="rve_2"/>
    <property type="match status" value="1"/>
</dbReference>
<sequence>MHYYNHHRIKTKLGCSPIQYRERMTA</sequence>
<organism evidence="2 3">
    <name type="scientific">Listeria immobilis</name>
    <dbReference type="NCBI Taxonomy" id="2713502"/>
    <lineage>
        <taxon>Bacteria</taxon>
        <taxon>Bacillati</taxon>
        <taxon>Bacillota</taxon>
        <taxon>Bacilli</taxon>
        <taxon>Bacillales</taxon>
        <taxon>Listeriaceae</taxon>
        <taxon>Listeria</taxon>
    </lineage>
</organism>
<evidence type="ECO:0000313" key="3">
    <source>
        <dbReference type="Proteomes" id="UP000587800"/>
    </source>
</evidence>
<name>A0ABR6SXN0_9LIST</name>
<comment type="caution">
    <text evidence="2">The sequence shown here is derived from an EMBL/GenBank/DDBJ whole genome shotgun (WGS) entry which is preliminary data.</text>
</comment>
<reference evidence="2 3" key="1">
    <citation type="submission" date="2020-03" db="EMBL/GenBank/DDBJ databases">
        <title>Soil Listeria distribution.</title>
        <authorList>
            <person name="Liao J."/>
            <person name="Wiedmann M."/>
        </authorList>
    </citation>
    <scope>NUCLEOTIDE SEQUENCE [LARGE SCALE GENOMIC DNA]</scope>
    <source>
        <strain evidence="2 3">FSL L7-1515</strain>
    </source>
</reference>